<reference evidence="5 7" key="1">
    <citation type="submission" date="2018-04" db="EMBL/GenBank/DDBJ databases">
        <title>Subsurface microbial communities from deep shales in Ohio and West Virginia, USA.</title>
        <authorList>
            <person name="Wrighton K."/>
        </authorList>
    </citation>
    <scope>NUCLEOTIDE SEQUENCE [LARGE SCALE GENOMIC DNA]</scope>
    <source>
        <strain evidence="6 8">MSL 7</strain>
        <strain evidence="5 7">WC1</strain>
    </source>
</reference>
<dbReference type="Gene3D" id="2.40.50.140">
    <property type="entry name" value="Nucleic acid-binding proteins"/>
    <property type="match status" value="1"/>
</dbReference>
<evidence type="ECO:0000256" key="1">
    <source>
        <dbReference type="ARBA" id="ARBA00022555"/>
    </source>
</evidence>
<dbReference type="InterPro" id="IPR012340">
    <property type="entry name" value="NA-bd_OB-fold"/>
</dbReference>
<evidence type="ECO:0000313" key="7">
    <source>
        <dbReference type="Proteomes" id="UP000244089"/>
    </source>
</evidence>
<sequence>MADFKDFLKLDIRVGKIIKAENFEEANDPAYKLWLDFGEEIGEKKSSAQITDLYQPEDLIEKQVLAVINFPPKQIADFMSEVLVLGVYGDQGVVLIEPEQEVKLGSRLG</sequence>
<evidence type="ECO:0000259" key="4">
    <source>
        <dbReference type="PROSITE" id="PS50886"/>
    </source>
</evidence>
<protein>
    <submittedName>
        <fullName evidence="5">tRNA-binding protein</fullName>
    </submittedName>
</protein>
<dbReference type="CDD" id="cd02798">
    <property type="entry name" value="tRNA_bind_CsaA"/>
    <property type="match status" value="1"/>
</dbReference>
<proteinExistence type="predicted"/>
<dbReference type="NCBIfam" id="TIGR02222">
    <property type="entry name" value="chap_CsaA"/>
    <property type="match status" value="1"/>
</dbReference>
<organism evidence="5 7">
    <name type="scientific">Halanaerobium saccharolyticum</name>
    <dbReference type="NCBI Taxonomy" id="43595"/>
    <lineage>
        <taxon>Bacteria</taxon>
        <taxon>Bacillati</taxon>
        <taxon>Bacillota</taxon>
        <taxon>Clostridia</taxon>
        <taxon>Halanaerobiales</taxon>
        <taxon>Halanaerobiaceae</taxon>
        <taxon>Halanaerobium</taxon>
    </lineage>
</organism>
<evidence type="ECO:0000256" key="2">
    <source>
        <dbReference type="ARBA" id="ARBA00022884"/>
    </source>
</evidence>
<dbReference type="GO" id="GO:0000049">
    <property type="term" value="F:tRNA binding"/>
    <property type="evidence" value="ECO:0007669"/>
    <property type="project" value="UniProtKB-UniRule"/>
</dbReference>
<dbReference type="OrthoDB" id="9794564at2"/>
<keyword evidence="2 3" id="KW-0694">RNA-binding</keyword>
<dbReference type="NCBIfam" id="NF007494">
    <property type="entry name" value="PRK10089.1-3"/>
    <property type="match status" value="1"/>
</dbReference>
<dbReference type="Proteomes" id="UP000244089">
    <property type="component" value="Unassembled WGS sequence"/>
</dbReference>
<evidence type="ECO:0000313" key="6">
    <source>
        <dbReference type="EMBL" id="TDP80780.1"/>
    </source>
</evidence>
<dbReference type="Proteomes" id="UP000295176">
    <property type="component" value="Unassembled WGS sequence"/>
</dbReference>
<evidence type="ECO:0000313" key="5">
    <source>
        <dbReference type="EMBL" id="PTW01746.1"/>
    </source>
</evidence>
<dbReference type="AlphaFoldDB" id="A0A2T5RPJ1"/>
<dbReference type="PROSITE" id="PS50886">
    <property type="entry name" value="TRBD"/>
    <property type="match status" value="1"/>
</dbReference>
<dbReference type="InterPro" id="IPR051270">
    <property type="entry name" value="Tyrosine-tRNA_ligase_regulator"/>
</dbReference>
<accession>A0A2T5RPJ1</accession>
<gene>
    <name evidence="6" type="ORF">C7957_1572</name>
    <name evidence="5" type="ORF">C8C76_104100</name>
</gene>
<dbReference type="RefSeq" id="WP_108138471.1">
    <property type="nucleotide sequence ID" value="NZ_JBQPXQ010000034.1"/>
</dbReference>
<dbReference type="FunFam" id="2.40.50.140:FF:000165">
    <property type="entry name" value="Chaperone CsaA"/>
    <property type="match status" value="1"/>
</dbReference>
<dbReference type="PANTHER" id="PTHR11586:SF37">
    <property type="entry name" value="TRNA-BINDING DOMAIN-CONTAINING PROTEIN"/>
    <property type="match status" value="1"/>
</dbReference>
<evidence type="ECO:0000256" key="3">
    <source>
        <dbReference type="PROSITE-ProRule" id="PRU00209"/>
    </source>
</evidence>
<dbReference type="Pfam" id="PF01588">
    <property type="entry name" value="tRNA_bind"/>
    <property type="match status" value="1"/>
</dbReference>
<dbReference type="InterPro" id="IPR002547">
    <property type="entry name" value="tRNA-bd_dom"/>
</dbReference>
<dbReference type="EMBL" id="QAXS01000004">
    <property type="protein sequence ID" value="PTW01746.1"/>
    <property type="molecule type" value="Genomic_DNA"/>
</dbReference>
<name>A0A2T5RPJ1_9FIRM</name>
<comment type="caution">
    <text evidence="5">The sequence shown here is derived from an EMBL/GenBank/DDBJ whole genome shotgun (WGS) entry which is preliminary data.</text>
</comment>
<dbReference type="InterPro" id="IPR008231">
    <property type="entry name" value="CsaA"/>
</dbReference>
<dbReference type="PANTHER" id="PTHR11586">
    <property type="entry name" value="TRNA-AMINOACYLATION COFACTOR ARC1 FAMILY MEMBER"/>
    <property type="match status" value="1"/>
</dbReference>
<feature type="domain" description="TRNA-binding" evidence="4">
    <location>
        <begin position="6"/>
        <end position="109"/>
    </location>
</feature>
<keyword evidence="1 3" id="KW-0820">tRNA-binding</keyword>
<dbReference type="EMBL" id="SNXX01000057">
    <property type="protein sequence ID" value="TDP80780.1"/>
    <property type="molecule type" value="Genomic_DNA"/>
</dbReference>
<dbReference type="SUPFAM" id="SSF50249">
    <property type="entry name" value="Nucleic acid-binding proteins"/>
    <property type="match status" value="1"/>
</dbReference>
<evidence type="ECO:0000313" key="8">
    <source>
        <dbReference type="Proteomes" id="UP000295176"/>
    </source>
</evidence>
<dbReference type="NCBIfam" id="NF007495">
    <property type="entry name" value="PRK10089.1-4"/>
    <property type="match status" value="1"/>
</dbReference>